<gene>
    <name evidence="1" type="ORF">Aru02nite_25210</name>
</gene>
<keyword evidence="2" id="KW-1185">Reference proteome</keyword>
<sequence>MSTQSGAVDGALAARIEDELPGATLPETPRRFAIFRFDADDEPVLHLWGLQTEKRAVAFHPGGSSTHRADSAEHIAGLIDLAMDNALVWLDA</sequence>
<name>A0A8J3NCD2_9ACTN</name>
<reference evidence="1" key="1">
    <citation type="submission" date="2021-01" db="EMBL/GenBank/DDBJ databases">
        <title>Whole genome shotgun sequence of Actinocatenispora rupis NBRC 107355.</title>
        <authorList>
            <person name="Komaki H."/>
            <person name="Tamura T."/>
        </authorList>
    </citation>
    <scope>NUCLEOTIDE SEQUENCE</scope>
    <source>
        <strain evidence="1">NBRC 107355</strain>
    </source>
</reference>
<protein>
    <submittedName>
        <fullName evidence="1">Uncharacterized protein</fullName>
    </submittedName>
</protein>
<organism evidence="1 2">
    <name type="scientific">Actinocatenispora rupis</name>
    <dbReference type="NCBI Taxonomy" id="519421"/>
    <lineage>
        <taxon>Bacteria</taxon>
        <taxon>Bacillati</taxon>
        <taxon>Actinomycetota</taxon>
        <taxon>Actinomycetes</taxon>
        <taxon>Micromonosporales</taxon>
        <taxon>Micromonosporaceae</taxon>
        <taxon>Actinocatenispora</taxon>
    </lineage>
</organism>
<dbReference type="EMBL" id="BOMB01000013">
    <property type="protein sequence ID" value="GID11632.1"/>
    <property type="molecule type" value="Genomic_DNA"/>
</dbReference>
<evidence type="ECO:0000313" key="1">
    <source>
        <dbReference type="EMBL" id="GID11632.1"/>
    </source>
</evidence>
<dbReference type="Proteomes" id="UP000612808">
    <property type="component" value="Unassembled WGS sequence"/>
</dbReference>
<evidence type="ECO:0000313" key="2">
    <source>
        <dbReference type="Proteomes" id="UP000612808"/>
    </source>
</evidence>
<accession>A0A8J3NCD2</accession>
<dbReference type="RefSeq" id="WP_203657639.1">
    <property type="nucleotide sequence ID" value="NZ_BAAAZM010000001.1"/>
</dbReference>
<dbReference type="AlphaFoldDB" id="A0A8J3NCD2"/>
<comment type="caution">
    <text evidence="1">The sequence shown here is derived from an EMBL/GenBank/DDBJ whole genome shotgun (WGS) entry which is preliminary data.</text>
</comment>
<proteinExistence type="predicted"/>